<reference evidence="2" key="1">
    <citation type="submission" date="2023-02" db="EMBL/GenBank/DDBJ databases">
        <title>Colletotrichum kahawae CIFC_Que2 genome sequencing and assembly.</title>
        <authorList>
            <person name="Baroncelli R."/>
        </authorList>
    </citation>
    <scope>NUCLEOTIDE SEQUENCE</scope>
    <source>
        <strain evidence="2">CIFC_Que2</strain>
    </source>
</reference>
<accession>A0AAE0DDT4</accession>
<dbReference type="GO" id="GO:0008237">
    <property type="term" value="F:metallopeptidase activity"/>
    <property type="evidence" value="ECO:0007669"/>
    <property type="project" value="InterPro"/>
</dbReference>
<keyword evidence="1" id="KW-0732">Signal</keyword>
<sequence length="294" mass="32897">MHFVLLWLLSYCLLSHCAAVESPSLLRKRSRKQDIAIVAGESGRNSQYFCDSNQVAAIQRSIMWMNLYAKSAYDFLYEDASETTSAFIGWFGATNVDKVTYIRTEVYDPIEALGSSAKWFVAELEDLEETLVIGCGTVRNTDDCRARGTHLVANKLKNTITVCPSYFFNNGAVASEEAEEQSASTWTLQRKLLPAAGFALLHEVTHIPGVVGDFEYWTDQLASADHAYPPSECINLPDLRKLNNAQNYALFALDVRTNPAFTSKQVDMNAKDQDPKQFALRWLRNGVNGRTESP</sequence>
<dbReference type="Proteomes" id="UP001281614">
    <property type="component" value="Unassembled WGS sequence"/>
</dbReference>
<dbReference type="AlphaFoldDB" id="A0AAE0DDT4"/>
<evidence type="ECO:0000313" key="2">
    <source>
        <dbReference type="EMBL" id="KAK2778941.1"/>
    </source>
</evidence>
<evidence type="ECO:0008006" key="4">
    <source>
        <dbReference type="Google" id="ProtNLM"/>
    </source>
</evidence>
<feature type="signal peptide" evidence="1">
    <location>
        <begin position="1"/>
        <end position="19"/>
    </location>
</feature>
<comment type="caution">
    <text evidence="2">The sequence shown here is derived from an EMBL/GenBank/DDBJ whole genome shotgun (WGS) entry which is preliminary data.</text>
</comment>
<dbReference type="SUPFAM" id="SSF55486">
    <property type="entry name" value="Metalloproteases ('zincins'), catalytic domain"/>
    <property type="match status" value="1"/>
</dbReference>
<evidence type="ECO:0000256" key="1">
    <source>
        <dbReference type="SAM" id="SignalP"/>
    </source>
</evidence>
<evidence type="ECO:0000313" key="3">
    <source>
        <dbReference type="Proteomes" id="UP001281614"/>
    </source>
</evidence>
<protein>
    <recommendedName>
        <fullName evidence="4">Lysine-specific metallo-endopeptidase domain-containing protein</fullName>
    </recommendedName>
</protein>
<proteinExistence type="predicted"/>
<keyword evidence="3" id="KW-1185">Reference proteome</keyword>
<name>A0AAE0DDT4_COLKA</name>
<feature type="chain" id="PRO_5041948231" description="Lysine-specific metallo-endopeptidase domain-containing protein" evidence="1">
    <location>
        <begin position="20"/>
        <end position="294"/>
    </location>
</feature>
<dbReference type="EMBL" id="VYYT01000007">
    <property type="protein sequence ID" value="KAK2778941.1"/>
    <property type="molecule type" value="Genomic_DNA"/>
</dbReference>
<dbReference type="InterPro" id="IPR024079">
    <property type="entry name" value="MetalloPept_cat_dom_sf"/>
</dbReference>
<dbReference type="Gene3D" id="3.40.390.10">
    <property type="entry name" value="Collagenase (Catalytic Domain)"/>
    <property type="match status" value="1"/>
</dbReference>
<gene>
    <name evidence="2" type="ORF">CKAH01_11532</name>
</gene>
<organism evidence="2 3">
    <name type="scientific">Colletotrichum kahawae</name>
    <name type="common">Coffee berry disease fungus</name>
    <dbReference type="NCBI Taxonomy" id="34407"/>
    <lineage>
        <taxon>Eukaryota</taxon>
        <taxon>Fungi</taxon>
        <taxon>Dikarya</taxon>
        <taxon>Ascomycota</taxon>
        <taxon>Pezizomycotina</taxon>
        <taxon>Sordariomycetes</taxon>
        <taxon>Hypocreomycetidae</taxon>
        <taxon>Glomerellales</taxon>
        <taxon>Glomerellaceae</taxon>
        <taxon>Colletotrichum</taxon>
        <taxon>Colletotrichum gloeosporioides species complex</taxon>
    </lineage>
</organism>